<accession>A0A813KNN1</accession>
<dbReference type="AlphaFoldDB" id="A0A813KNN1"/>
<keyword evidence="1" id="KW-0732">Signal</keyword>
<organism evidence="2 3">
    <name type="scientific">Polarella glacialis</name>
    <name type="common">Dinoflagellate</name>
    <dbReference type="NCBI Taxonomy" id="89957"/>
    <lineage>
        <taxon>Eukaryota</taxon>
        <taxon>Sar</taxon>
        <taxon>Alveolata</taxon>
        <taxon>Dinophyceae</taxon>
        <taxon>Suessiales</taxon>
        <taxon>Suessiaceae</taxon>
        <taxon>Polarella</taxon>
    </lineage>
</organism>
<evidence type="ECO:0000313" key="3">
    <source>
        <dbReference type="Proteomes" id="UP000626109"/>
    </source>
</evidence>
<evidence type="ECO:0000256" key="1">
    <source>
        <dbReference type="SAM" id="SignalP"/>
    </source>
</evidence>
<sequence length="56" mass="5857">MIAGLPVLVLTILWQLEAALAAVRQLEAVLLPGSVNGSAADVLLHFKTSAHSAYDT</sequence>
<protein>
    <submittedName>
        <fullName evidence="2">Uncharacterized protein</fullName>
    </submittedName>
</protein>
<name>A0A813KNN1_POLGL</name>
<feature type="signal peptide" evidence="1">
    <location>
        <begin position="1"/>
        <end position="21"/>
    </location>
</feature>
<comment type="caution">
    <text evidence="2">The sequence shown here is derived from an EMBL/GenBank/DDBJ whole genome shotgun (WGS) entry which is preliminary data.</text>
</comment>
<dbReference type="Proteomes" id="UP000626109">
    <property type="component" value="Unassembled WGS sequence"/>
</dbReference>
<reference evidence="2" key="1">
    <citation type="submission" date="2021-02" db="EMBL/GenBank/DDBJ databases">
        <authorList>
            <person name="Dougan E. K."/>
            <person name="Rhodes N."/>
            <person name="Thang M."/>
            <person name="Chan C."/>
        </authorList>
    </citation>
    <scope>NUCLEOTIDE SEQUENCE</scope>
</reference>
<evidence type="ECO:0000313" key="2">
    <source>
        <dbReference type="EMBL" id="CAE8711552.1"/>
    </source>
</evidence>
<feature type="chain" id="PRO_5032952911" evidence="1">
    <location>
        <begin position="22"/>
        <end position="56"/>
    </location>
</feature>
<gene>
    <name evidence="2" type="ORF">PGLA2088_LOCUS36539</name>
</gene>
<feature type="non-terminal residue" evidence="2">
    <location>
        <position position="56"/>
    </location>
</feature>
<proteinExistence type="predicted"/>
<dbReference type="EMBL" id="CAJNNW010032176">
    <property type="protein sequence ID" value="CAE8711552.1"/>
    <property type="molecule type" value="Genomic_DNA"/>
</dbReference>